<dbReference type="PANTHER" id="PTHR30026">
    <property type="entry name" value="OUTER MEMBRANE PROTEIN TOLC"/>
    <property type="match status" value="1"/>
</dbReference>
<dbReference type="EMBL" id="VRTY01000032">
    <property type="protein sequence ID" value="TXK46810.1"/>
    <property type="molecule type" value="Genomic_DNA"/>
</dbReference>
<comment type="subcellular location">
    <subcellularLocation>
        <location evidence="1">Cell outer membrane</location>
    </subcellularLocation>
</comment>
<keyword evidence="3" id="KW-0813">Transport</keyword>
<evidence type="ECO:0000256" key="3">
    <source>
        <dbReference type="ARBA" id="ARBA00022448"/>
    </source>
</evidence>
<comment type="similarity">
    <text evidence="2">Belongs to the outer membrane factor (OMF) (TC 1.B.17) family.</text>
</comment>
<keyword evidence="10" id="KW-1185">Reference proteome</keyword>
<evidence type="ECO:0000256" key="1">
    <source>
        <dbReference type="ARBA" id="ARBA00004442"/>
    </source>
</evidence>
<evidence type="ECO:0000256" key="5">
    <source>
        <dbReference type="ARBA" id="ARBA00022692"/>
    </source>
</evidence>
<protein>
    <submittedName>
        <fullName evidence="9">TolC family protein</fullName>
    </submittedName>
</protein>
<gene>
    <name evidence="9" type="ORF">FVR03_10310</name>
</gene>
<reference evidence="9 10" key="1">
    <citation type="submission" date="2019-08" db="EMBL/GenBank/DDBJ databases">
        <authorList>
            <person name="Shi S."/>
        </authorList>
    </citation>
    <scope>NUCLEOTIDE SEQUENCE [LARGE SCALE GENOMIC DNA]</scope>
    <source>
        <strain evidence="9 10">GY10130</strain>
    </source>
</reference>
<dbReference type="GO" id="GO:0009279">
    <property type="term" value="C:cell outer membrane"/>
    <property type="evidence" value="ECO:0007669"/>
    <property type="project" value="UniProtKB-SubCell"/>
</dbReference>
<dbReference type="OrthoDB" id="9771205at2"/>
<dbReference type="InterPro" id="IPR003423">
    <property type="entry name" value="OMP_efflux"/>
</dbReference>
<keyword evidence="5" id="KW-0812">Transmembrane</keyword>
<keyword evidence="4" id="KW-1134">Transmembrane beta strand</keyword>
<keyword evidence="8" id="KW-0732">Signal</keyword>
<evidence type="ECO:0000256" key="8">
    <source>
        <dbReference type="SAM" id="SignalP"/>
    </source>
</evidence>
<dbReference type="AlphaFoldDB" id="A0A5C8KBE5"/>
<accession>A0A5C8KBE5</accession>
<proteinExistence type="inferred from homology"/>
<evidence type="ECO:0000256" key="4">
    <source>
        <dbReference type="ARBA" id="ARBA00022452"/>
    </source>
</evidence>
<dbReference type="GO" id="GO:0015288">
    <property type="term" value="F:porin activity"/>
    <property type="evidence" value="ECO:0007669"/>
    <property type="project" value="TreeGrafter"/>
</dbReference>
<dbReference type="Pfam" id="PF02321">
    <property type="entry name" value="OEP"/>
    <property type="match status" value="2"/>
</dbReference>
<evidence type="ECO:0000313" key="9">
    <source>
        <dbReference type="EMBL" id="TXK46810.1"/>
    </source>
</evidence>
<evidence type="ECO:0000256" key="6">
    <source>
        <dbReference type="ARBA" id="ARBA00023136"/>
    </source>
</evidence>
<organism evidence="9 10">
    <name type="scientific">Pontibacter qinzhouensis</name>
    <dbReference type="NCBI Taxonomy" id="2603253"/>
    <lineage>
        <taxon>Bacteria</taxon>
        <taxon>Pseudomonadati</taxon>
        <taxon>Bacteroidota</taxon>
        <taxon>Cytophagia</taxon>
        <taxon>Cytophagales</taxon>
        <taxon>Hymenobacteraceae</taxon>
        <taxon>Pontibacter</taxon>
    </lineage>
</organism>
<feature type="signal peptide" evidence="8">
    <location>
        <begin position="1"/>
        <end position="24"/>
    </location>
</feature>
<dbReference type="Proteomes" id="UP000321926">
    <property type="component" value="Unassembled WGS sequence"/>
</dbReference>
<feature type="chain" id="PRO_5022956474" evidence="8">
    <location>
        <begin position="25"/>
        <end position="447"/>
    </location>
</feature>
<sequence length="447" mass="50722">MSLLKTTAFILLGIASFMPGLTQAQEKLTLEQAIQFGLQHNYDIRIVSKEQTIAENNVTLGNAGFLPALDARYTRDFSRNDLRNQFENNEPRIVDNSTTRASNASMLLNWTIFDGGRMFINHNRLKALERSGAFFTKATIETTLANIIIAYHEVVRQARKINSIEDAIAISEQRVNITQEQYNVGVSAKVEILRAQVDYNADRAELLRQLELLQTSKITLNQLLGRDPNIDFMVDDIIEVSNDFRLASVNNQLLSSNPNLQRLRINRDIALYDLRSTRAMRLPMIGLSSAYGLNRQLQDPVIFGNTVGTNESRRQGFNYGLTISMPIFNGLEINRQVQNSRIAVEANSLALQREQNALQSDMSRAFTRYQNRLQLLELEESNLVLAKQNAEIALERYRLGLLTAIELREAQRNQLVAETRLIDIQFEAKASETELKRIGSTLLDEVD</sequence>
<dbReference type="GO" id="GO:0015562">
    <property type="term" value="F:efflux transmembrane transporter activity"/>
    <property type="evidence" value="ECO:0007669"/>
    <property type="project" value="InterPro"/>
</dbReference>
<evidence type="ECO:0000313" key="10">
    <source>
        <dbReference type="Proteomes" id="UP000321926"/>
    </source>
</evidence>
<evidence type="ECO:0000256" key="2">
    <source>
        <dbReference type="ARBA" id="ARBA00007613"/>
    </source>
</evidence>
<dbReference type="PANTHER" id="PTHR30026:SF20">
    <property type="entry name" value="OUTER MEMBRANE PROTEIN TOLC"/>
    <property type="match status" value="1"/>
</dbReference>
<dbReference type="GO" id="GO:1990281">
    <property type="term" value="C:efflux pump complex"/>
    <property type="evidence" value="ECO:0007669"/>
    <property type="project" value="TreeGrafter"/>
</dbReference>
<keyword evidence="6" id="KW-0472">Membrane</keyword>
<comment type="caution">
    <text evidence="9">The sequence shown here is derived from an EMBL/GenBank/DDBJ whole genome shotgun (WGS) entry which is preliminary data.</text>
</comment>
<keyword evidence="7" id="KW-0998">Cell outer membrane</keyword>
<name>A0A5C8KBE5_9BACT</name>
<evidence type="ECO:0000256" key="7">
    <source>
        <dbReference type="ARBA" id="ARBA00023237"/>
    </source>
</evidence>
<dbReference type="SUPFAM" id="SSF56954">
    <property type="entry name" value="Outer membrane efflux proteins (OEP)"/>
    <property type="match status" value="1"/>
</dbReference>
<dbReference type="Gene3D" id="1.20.1600.10">
    <property type="entry name" value="Outer membrane efflux proteins (OEP)"/>
    <property type="match status" value="1"/>
</dbReference>
<dbReference type="InterPro" id="IPR051906">
    <property type="entry name" value="TolC-like"/>
</dbReference>